<proteinExistence type="predicted"/>
<gene>
    <name evidence="1" type="ORF">Fcan01_02329</name>
</gene>
<evidence type="ECO:0000313" key="2">
    <source>
        <dbReference type="Proteomes" id="UP000198287"/>
    </source>
</evidence>
<organism evidence="1 2">
    <name type="scientific">Folsomia candida</name>
    <name type="common">Springtail</name>
    <dbReference type="NCBI Taxonomy" id="158441"/>
    <lineage>
        <taxon>Eukaryota</taxon>
        <taxon>Metazoa</taxon>
        <taxon>Ecdysozoa</taxon>
        <taxon>Arthropoda</taxon>
        <taxon>Hexapoda</taxon>
        <taxon>Collembola</taxon>
        <taxon>Entomobryomorpha</taxon>
        <taxon>Isotomoidea</taxon>
        <taxon>Isotomidae</taxon>
        <taxon>Proisotominae</taxon>
        <taxon>Folsomia</taxon>
    </lineage>
</organism>
<dbReference type="AlphaFoldDB" id="A0A226F4D7"/>
<evidence type="ECO:0000313" key="1">
    <source>
        <dbReference type="EMBL" id="OXA64655.1"/>
    </source>
</evidence>
<sequence length="437" mass="49882">KGVDRIKQTFYSLARPTEEDENANSDPFLCTPLTPEFMKKKEETPLTNEERSLALQTIKASKDGIAVEGKEGWKLVWKTAGKSKNGKEWKHSSLVLQTVNGKREFDNKQPQYRTYTICTAPECYNYTGLTTSVSSPKCHHHQGDKTGFAVAEMTDLGNKKMLVIHQIIVSFKRISPSKGVDDCTSWRKYCNARETVSPIEIRREYFETEEAATRCYAVWQTVTLLKRLMEPSTTVKILHINNMITFPNGAEKEMKEELEKEGIELSVSSWIDPKKRNNLEYPFEKEAVGNAAITTITKDKDLGALYVVSNPHINYFGKTEKGDMLHISSKDTVVTYSTMDGALPWELIPLGTCPLKDLEKNEAHLHICNLFAYLLKLRQCFMSKKPPYKALNHTKKDAHPVYLNKQTNQTFFDEDSLSKIQMFMKKYYGVGIYLGPK</sequence>
<keyword evidence="2" id="KW-1185">Reference proteome</keyword>
<protein>
    <submittedName>
        <fullName evidence="1">Uncharacterized protein</fullName>
    </submittedName>
</protein>
<comment type="caution">
    <text evidence="1">The sequence shown here is derived from an EMBL/GenBank/DDBJ whole genome shotgun (WGS) entry which is preliminary data.</text>
</comment>
<dbReference type="EMBL" id="LNIX01000001">
    <property type="protein sequence ID" value="OXA64655.1"/>
    <property type="molecule type" value="Genomic_DNA"/>
</dbReference>
<feature type="non-terminal residue" evidence="1">
    <location>
        <position position="1"/>
    </location>
</feature>
<name>A0A226F4D7_FOLCA</name>
<dbReference type="Proteomes" id="UP000198287">
    <property type="component" value="Unassembled WGS sequence"/>
</dbReference>
<accession>A0A226F4D7</accession>
<reference evidence="1 2" key="1">
    <citation type="submission" date="2015-12" db="EMBL/GenBank/DDBJ databases">
        <title>The genome of Folsomia candida.</title>
        <authorList>
            <person name="Faddeeva A."/>
            <person name="Derks M.F."/>
            <person name="Anvar Y."/>
            <person name="Smit S."/>
            <person name="Van Straalen N."/>
            <person name="Roelofs D."/>
        </authorList>
    </citation>
    <scope>NUCLEOTIDE SEQUENCE [LARGE SCALE GENOMIC DNA]</scope>
    <source>
        <strain evidence="1 2">VU population</strain>
        <tissue evidence="1">Whole body</tissue>
    </source>
</reference>